<dbReference type="Pfam" id="PF11969">
    <property type="entry name" value="DcpS_C"/>
    <property type="match status" value="1"/>
</dbReference>
<reference evidence="12" key="1">
    <citation type="submission" date="2014-05" db="EMBL/GenBank/DDBJ databases">
        <title>The transcriptome of the halophilic microalga Tetraselmis sp. GSL018 isolated from the Great Salt Lake, Utah.</title>
        <authorList>
            <person name="Jinkerson R.E."/>
            <person name="D'Adamo S."/>
            <person name="Posewitz M.C."/>
        </authorList>
    </citation>
    <scope>NUCLEOTIDE SEQUENCE</scope>
    <source>
        <strain evidence="12">GSL018</strain>
    </source>
</reference>
<comment type="similarity">
    <text evidence="2">Belongs to the HIT family.</text>
</comment>
<feature type="binding site" evidence="11">
    <location>
        <position position="172"/>
    </location>
    <ligand>
        <name>substrate</name>
    </ligand>
</feature>
<dbReference type="GO" id="GO:0005634">
    <property type="term" value="C:nucleus"/>
    <property type="evidence" value="ECO:0007669"/>
    <property type="project" value="UniProtKB-SubCell"/>
</dbReference>
<feature type="binding site" evidence="11">
    <location>
        <position position="174"/>
    </location>
    <ligand>
        <name>substrate</name>
    </ligand>
</feature>
<organism evidence="12">
    <name type="scientific">Tetraselmis sp. GSL018</name>
    <dbReference type="NCBI Taxonomy" id="582737"/>
    <lineage>
        <taxon>Eukaryota</taxon>
        <taxon>Viridiplantae</taxon>
        <taxon>Chlorophyta</taxon>
        <taxon>core chlorophytes</taxon>
        <taxon>Chlorodendrophyceae</taxon>
        <taxon>Chlorodendrales</taxon>
        <taxon>Chlorodendraceae</taxon>
        <taxon>Tetraselmis</taxon>
    </lineage>
</organism>
<comment type="subcellular location">
    <subcellularLocation>
        <location evidence="1">Nucleus</location>
    </subcellularLocation>
</comment>
<name>A0A061RG93_9CHLO</name>
<evidence type="ECO:0000256" key="4">
    <source>
        <dbReference type="ARBA" id="ARBA00015636"/>
    </source>
</evidence>
<evidence type="ECO:0000313" key="12">
    <source>
        <dbReference type="EMBL" id="JAC69650.1"/>
    </source>
</evidence>
<evidence type="ECO:0000256" key="11">
    <source>
        <dbReference type="PIRSR" id="PIRSR028973-2"/>
    </source>
</evidence>
<dbReference type="PIRSF" id="PIRSF028973">
    <property type="entry name" value="Scavenger_mRNA_decap_enz"/>
    <property type="match status" value="1"/>
</dbReference>
<dbReference type="GO" id="GO:0140932">
    <property type="term" value="F:5'-(N(7)-methyl 5'-triphosphoguanosine)-[mRNA] diphosphatase activity"/>
    <property type="evidence" value="ECO:0007669"/>
    <property type="project" value="UniProtKB-EC"/>
</dbReference>
<evidence type="ECO:0000256" key="8">
    <source>
        <dbReference type="ARBA" id="ARBA00030609"/>
    </source>
</evidence>
<dbReference type="InterPro" id="IPR011145">
    <property type="entry name" value="Scavenger_mRNA_decap_enz_N"/>
</dbReference>
<comment type="catalytic activity">
    <reaction evidence="9">
        <text>a 5'-end (N(7)-methyl 5'-triphosphoguanosine)-ribonucleoside in mRNA + H2O = N(7)-methyl-GMP + a 5'-end diphospho-ribonucleoside in mRNA + 2 H(+)</text>
        <dbReference type="Rhea" id="RHEA:65388"/>
        <dbReference type="Rhea" id="RHEA-COMP:17165"/>
        <dbReference type="Rhea" id="RHEA-COMP:17167"/>
        <dbReference type="ChEBI" id="CHEBI:15377"/>
        <dbReference type="ChEBI" id="CHEBI:15378"/>
        <dbReference type="ChEBI" id="CHEBI:58285"/>
        <dbReference type="ChEBI" id="CHEBI:156461"/>
        <dbReference type="ChEBI" id="CHEBI:167616"/>
        <dbReference type="EC" id="3.6.1.59"/>
    </reaction>
</comment>
<evidence type="ECO:0000256" key="10">
    <source>
        <dbReference type="PIRSR" id="PIRSR028973-1"/>
    </source>
</evidence>
<feature type="binding site" evidence="11">
    <location>
        <begin position="235"/>
        <end position="246"/>
    </location>
    <ligand>
        <name>substrate</name>
    </ligand>
</feature>
<dbReference type="GO" id="GO:0000290">
    <property type="term" value="P:deadenylation-dependent decapping of nuclear-transcribed mRNA"/>
    <property type="evidence" value="ECO:0007669"/>
    <property type="project" value="InterPro"/>
</dbReference>
<protein>
    <recommendedName>
        <fullName evidence="4">m7GpppX diphosphatase</fullName>
        <ecNumber evidence="3">3.6.1.59</ecNumber>
    </recommendedName>
    <alternativeName>
        <fullName evidence="8">Decapping scavenger enzyme</fullName>
    </alternativeName>
    <alternativeName>
        <fullName evidence="7">Scavenger mRNA-decapping enzyme DcpS</fullName>
    </alternativeName>
</protein>
<evidence type="ECO:0000256" key="5">
    <source>
        <dbReference type="ARBA" id="ARBA00022801"/>
    </source>
</evidence>
<dbReference type="Gene3D" id="3.30.200.40">
    <property type="entry name" value="Scavenger mRNA decapping enzyme, N-terminal domain"/>
    <property type="match status" value="1"/>
</dbReference>
<keyword evidence="6" id="KW-0539">Nucleus</keyword>
<keyword evidence="5" id="KW-0378">Hydrolase</keyword>
<evidence type="ECO:0000256" key="9">
    <source>
        <dbReference type="ARBA" id="ARBA00048222"/>
    </source>
</evidence>
<evidence type="ECO:0000256" key="6">
    <source>
        <dbReference type="ARBA" id="ARBA00023242"/>
    </source>
</evidence>
<sequence>MEGASKLKISSLTNFEVERVLSDDIFSKYVAVLGRFRDDDNSDCQAILRLSRRHFDLENLPALFSSGLQLDLDFHNDIYSKFAALPSEKFNYVTVDAIYPCTSKHISKFERKPVHMVRETPELYRNAILPYIESIPAAQTQWVVNILEGKAEVERVIFMDDNLDSGFVLLPDLKWDQIQANQLYCVAIAQRRDVRSLRDLTAQHLPLLENIIKQGSAVIQNKYGVGSECLKIFVHYHPSYFHFHVHLMHTSQGSLANGAGKAHLLTDVIDNIKVFGSDYYQRAVLQVEVGEGTDIMERISSYSREK</sequence>
<dbReference type="GO" id="GO:0000932">
    <property type="term" value="C:P-body"/>
    <property type="evidence" value="ECO:0007669"/>
    <property type="project" value="TreeGrafter"/>
</dbReference>
<dbReference type="InterPro" id="IPR008594">
    <property type="entry name" value="DcpS/DCS2"/>
</dbReference>
<feature type="active site" description="Nucleophile" evidence="10">
    <location>
        <position position="244"/>
    </location>
</feature>
<evidence type="ECO:0000256" key="1">
    <source>
        <dbReference type="ARBA" id="ARBA00004123"/>
    </source>
</evidence>
<dbReference type="Pfam" id="PF05652">
    <property type="entry name" value="DcpS"/>
    <property type="match status" value="1"/>
</dbReference>
<evidence type="ECO:0000256" key="2">
    <source>
        <dbReference type="ARBA" id="ARBA00010208"/>
    </source>
</evidence>
<dbReference type="AlphaFoldDB" id="A0A061RG93"/>
<evidence type="ECO:0000256" key="3">
    <source>
        <dbReference type="ARBA" id="ARBA00012520"/>
    </source>
</evidence>
<gene>
    <name evidence="12" type="primary">DCS</name>
    <name evidence="12" type="ORF">TSPGSL018_5885</name>
</gene>
<dbReference type="EMBL" id="GBEZ01016614">
    <property type="protein sequence ID" value="JAC69650.1"/>
    <property type="molecule type" value="Transcribed_RNA"/>
</dbReference>
<dbReference type="Gene3D" id="3.30.428.10">
    <property type="entry name" value="HIT-like"/>
    <property type="match status" value="1"/>
</dbReference>
<dbReference type="SUPFAM" id="SSF102860">
    <property type="entry name" value="mRNA decapping enzyme DcpS N-terminal domain"/>
    <property type="match status" value="1"/>
</dbReference>
<dbReference type="GO" id="GO:0000340">
    <property type="term" value="F:RNA 7-methylguanosine cap binding"/>
    <property type="evidence" value="ECO:0007669"/>
    <property type="project" value="TreeGrafter"/>
</dbReference>
<feature type="binding site" evidence="11">
    <location>
        <position position="152"/>
    </location>
    <ligand>
        <name>substrate</name>
    </ligand>
</feature>
<dbReference type="SUPFAM" id="SSF54197">
    <property type="entry name" value="HIT-like"/>
    <property type="match status" value="1"/>
</dbReference>
<dbReference type="PANTHER" id="PTHR12978:SF0">
    <property type="entry name" value="M7GPPPX DIPHOSPHATASE"/>
    <property type="match status" value="1"/>
</dbReference>
<dbReference type="FunFam" id="3.30.428.10:FF:000006">
    <property type="entry name" value="m7GpppX diphosphatase"/>
    <property type="match status" value="1"/>
</dbReference>
<accession>A0A061RG93</accession>
<dbReference type="InterPro" id="IPR036265">
    <property type="entry name" value="HIT-like_sf"/>
</dbReference>
<feature type="binding site" evidence="11">
    <location>
        <position position="142"/>
    </location>
    <ligand>
        <name>substrate</name>
    </ligand>
</feature>
<evidence type="ECO:0000256" key="7">
    <source>
        <dbReference type="ARBA" id="ARBA00029885"/>
    </source>
</evidence>
<dbReference type="PANTHER" id="PTHR12978">
    <property type="entry name" value="HISTIDINE TRIAD HIT PROTEIN MEMBER"/>
    <property type="match status" value="1"/>
</dbReference>
<proteinExistence type="inferred from homology"/>
<dbReference type="EC" id="3.6.1.59" evidence="3"/>